<sequence>MREPDCGGCKSQGAHSRRCRTNPGWFWYRLEDMAEELGDTIGGNDPESANMAYTIQARMKARAIAKSVA</sequence>
<protein>
    <submittedName>
        <fullName evidence="1">Uncharacterized protein</fullName>
    </submittedName>
</protein>
<accession>A0A329MC23</accession>
<organism evidence="1 2">
    <name type="scientific">Mycobacterium colombiense</name>
    <dbReference type="NCBI Taxonomy" id="339268"/>
    <lineage>
        <taxon>Bacteria</taxon>
        <taxon>Bacillati</taxon>
        <taxon>Actinomycetota</taxon>
        <taxon>Actinomycetes</taxon>
        <taxon>Mycobacteriales</taxon>
        <taxon>Mycobacteriaceae</taxon>
        <taxon>Mycobacterium</taxon>
        <taxon>Mycobacterium avium complex (MAC)</taxon>
    </lineage>
</organism>
<name>A0A329MC23_9MYCO</name>
<proteinExistence type="predicted"/>
<dbReference type="AlphaFoldDB" id="A0A329MC23"/>
<reference evidence="1 2" key="1">
    <citation type="submission" date="2018-06" db="EMBL/GenBank/DDBJ databases">
        <title>NTM in soil in Japan.</title>
        <authorList>
            <person name="Ohya K."/>
        </authorList>
    </citation>
    <scope>NUCLEOTIDE SEQUENCE [LARGE SCALE GENOMIC DNA]</scope>
    <source>
        <strain evidence="1 2">GF28</strain>
    </source>
</reference>
<dbReference type="EMBL" id="QMEV01000001">
    <property type="protein sequence ID" value="RAV17551.1"/>
    <property type="molecule type" value="Genomic_DNA"/>
</dbReference>
<evidence type="ECO:0000313" key="1">
    <source>
        <dbReference type="EMBL" id="RAV17551.1"/>
    </source>
</evidence>
<evidence type="ECO:0000313" key="2">
    <source>
        <dbReference type="Proteomes" id="UP000250915"/>
    </source>
</evidence>
<comment type="caution">
    <text evidence="1">The sequence shown here is derived from an EMBL/GenBank/DDBJ whole genome shotgun (WGS) entry which is preliminary data.</text>
</comment>
<gene>
    <name evidence="1" type="ORF">DQP57_00570</name>
</gene>
<dbReference type="Proteomes" id="UP000250915">
    <property type="component" value="Unassembled WGS sequence"/>
</dbReference>